<dbReference type="Proteomes" id="UP000712600">
    <property type="component" value="Unassembled WGS sequence"/>
</dbReference>
<reference evidence="2" key="1">
    <citation type="submission" date="2019-12" db="EMBL/GenBank/DDBJ databases">
        <title>Genome sequencing and annotation of Brassica cretica.</title>
        <authorList>
            <person name="Studholme D.J."/>
            <person name="Sarris P."/>
        </authorList>
    </citation>
    <scope>NUCLEOTIDE SEQUENCE</scope>
    <source>
        <strain evidence="2">PFS-109/04</strain>
        <tissue evidence="2">Leaf</tissue>
    </source>
</reference>
<name>A0A8S9QXC4_BRACR</name>
<gene>
    <name evidence="2" type="ORF">F2Q69_00014138</name>
</gene>
<feature type="region of interest" description="Disordered" evidence="1">
    <location>
        <begin position="80"/>
        <end position="114"/>
    </location>
</feature>
<accession>A0A8S9QXC4</accession>
<sequence>MEDSPYRKFSISPGGRGGPGDRTRSTSGDPEAGVLPGGSEFFKTRVAYVARFQQIRYSLSVDSYAVATLGVEQVTEPTNVIDSSVPAQSSGTEPSLTPPVTKSVNPEPAHSVDSTILSGGVVNSMDAHADAPVQTCSPPTLFSFPPLGPTGSLPGPVFGCSSPSVSSGFSSRQANIFGSGSRYPRYAPTPDLDSSGGQGKMIISISASNSHRHKSHEELRWEDYIKGDKGGLPAARTSPFNSSMVSPSTPDHLQRTTVGPTHGNPTGFPFGYTIPTAFQRPHEPAGVSGCTACGATSSSSPSGHLGLNGTTTNPPSSIPGLFFCTYGSCPLLFGTPNPAAYGTTTTTTPAAQPYGMMFGTSNLAAQGITPAVQVYPVHGLILLPFGAMSLQ</sequence>
<dbReference type="InterPro" id="IPR037665">
    <property type="entry name" value="Nucleoporin_S59-like"/>
</dbReference>
<dbReference type="GO" id="GO:0006405">
    <property type="term" value="P:RNA export from nucleus"/>
    <property type="evidence" value="ECO:0007669"/>
    <property type="project" value="TreeGrafter"/>
</dbReference>
<proteinExistence type="predicted"/>
<dbReference type="EMBL" id="QGKX02000996">
    <property type="protein sequence ID" value="KAF3553401.1"/>
    <property type="molecule type" value="Genomic_DNA"/>
</dbReference>
<dbReference type="GO" id="GO:0003723">
    <property type="term" value="F:RNA binding"/>
    <property type="evidence" value="ECO:0007669"/>
    <property type="project" value="TreeGrafter"/>
</dbReference>
<dbReference type="PANTHER" id="PTHR23198">
    <property type="entry name" value="NUCLEOPORIN"/>
    <property type="match status" value="1"/>
</dbReference>
<dbReference type="PANTHER" id="PTHR23198:SF21">
    <property type="entry name" value="BNAC09G11300D PROTEIN"/>
    <property type="match status" value="1"/>
</dbReference>
<dbReference type="GO" id="GO:0006606">
    <property type="term" value="P:protein import into nucleus"/>
    <property type="evidence" value="ECO:0007669"/>
    <property type="project" value="TreeGrafter"/>
</dbReference>
<evidence type="ECO:0000313" key="2">
    <source>
        <dbReference type="EMBL" id="KAF3553401.1"/>
    </source>
</evidence>
<feature type="region of interest" description="Disordered" evidence="1">
    <location>
        <begin position="1"/>
        <end position="36"/>
    </location>
</feature>
<evidence type="ECO:0000313" key="3">
    <source>
        <dbReference type="Proteomes" id="UP000712600"/>
    </source>
</evidence>
<dbReference type="GO" id="GO:0008139">
    <property type="term" value="F:nuclear localization sequence binding"/>
    <property type="evidence" value="ECO:0007669"/>
    <property type="project" value="TreeGrafter"/>
</dbReference>
<protein>
    <submittedName>
        <fullName evidence="2">Uncharacterized protein</fullName>
    </submittedName>
</protein>
<dbReference type="GO" id="GO:0044614">
    <property type="term" value="C:nuclear pore cytoplasmic filaments"/>
    <property type="evidence" value="ECO:0007669"/>
    <property type="project" value="TreeGrafter"/>
</dbReference>
<feature type="compositionally biased region" description="Polar residues" evidence="1">
    <location>
        <begin position="80"/>
        <end position="104"/>
    </location>
</feature>
<dbReference type="Gene3D" id="1.10.10.2360">
    <property type="match status" value="1"/>
</dbReference>
<evidence type="ECO:0000256" key="1">
    <source>
        <dbReference type="SAM" id="MobiDB-lite"/>
    </source>
</evidence>
<dbReference type="GO" id="GO:0017056">
    <property type="term" value="F:structural constituent of nuclear pore"/>
    <property type="evidence" value="ECO:0007669"/>
    <property type="project" value="TreeGrafter"/>
</dbReference>
<dbReference type="GO" id="GO:0000973">
    <property type="term" value="P:post-transcriptional tethering of RNA polymerase II gene DNA at nuclear periphery"/>
    <property type="evidence" value="ECO:0007669"/>
    <property type="project" value="TreeGrafter"/>
</dbReference>
<comment type="caution">
    <text evidence="2">The sequence shown here is derived from an EMBL/GenBank/DDBJ whole genome shotgun (WGS) entry which is preliminary data.</text>
</comment>
<organism evidence="2 3">
    <name type="scientific">Brassica cretica</name>
    <name type="common">Mustard</name>
    <dbReference type="NCBI Taxonomy" id="69181"/>
    <lineage>
        <taxon>Eukaryota</taxon>
        <taxon>Viridiplantae</taxon>
        <taxon>Streptophyta</taxon>
        <taxon>Embryophyta</taxon>
        <taxon>Tracheophyta</taxon>
        <taxon>Spermatophyta</taxon>
        <taxon>Magnoliopsida</taxon>
        <taxon>eudicotyledons</taxon>
        <taxon>Gunneridae</taxon>
        <taxon>Pentapetalae</taxon>
        <taxon>rosids</taxon>
        <taxon>malvids</taxon>
        <taxon>Brassicales</taxon>
        <taxon>Brassicaceae</taxon>
        <taxon>Brassiceae</taxon>
        <taxon>Brassica</taxon>
    </lineage>
</organism>
<dbReference type="AlphaFoldDB" id="A0A8S9QXC4"/>
<dbReference type="GO" id="GO:0034398">
    <property type="term" value="P:telomere tethering at nuclear periphery"/>
    <property type="evidence" value="ECO:0007669"/>
    <property type="project" value="TreeGrafter"/>
</dbReference>